<evidence type="ECO:0000313" key="2">
    <source>
        <dbReference type="Proteomes" id="UP000186607"/>
    </source>
</evidence>
<sequence>MGVVRTTVGWMYSGGFFDVGAADRPGGSPLRRNAANLLLFFDTPFLFSS</sequence>
<evidence type="ECO:0000313" key="1">
    <source>
        <dbReference type="EMBL" id="OLV16689.1"/>
    </source>
</evidence>
<organism evidence="1 2">
    <name type="scientific">Deinococcus marmoris</name>
    <dbReference type="NCBI Taxonomy" id="249408"/>
    <lineage>
        <taxon>Bacteria</taxon>
        <taxon>Thermotogati</taxon>
        <taxon>Deinococcota</taxon>
        <taxon>Deinococci</taxon>
        <taxon>Deinococcales</taxon>
        <taxon>Deinococcaceae</taxon>
        <taxon>Deinococcus</taxon>
    </lineage>
</organism>
<dbReference type="AlphaFoldDB" id="A0A1U7NUU7"/>
<dbReference type="EMBL" id="MSTI01000134">
    <property type="protein sequence ID" value="OLV16689.1"/>
    <property type="molecule type" value="Genomic_DNA"/>
</dbReference>
<proteinExistence type="predicted"/>
<comment type="caution">
    <text evidence="1">The sequence shown here is derived from an EMBL/GenBank/DDBJ whole genome shotgun (WGS) entry which is preliminary data.</text>
</comment>
<reference evidence="1 2" key="1">
    <citation type="submission" date="2017-01" db="EMBL/GenBank/DDBJ databases">
        <title>Genome Analysis of Deinococcus marmoris KOPRI26562.</title>
        <authorList>
            <person name="Kim J.H."/>
            <person name="Oh H.-M."/>
        </authorList>
    </citation>
    <scope>NUCLEOTIDE SEQUENCE [LARGE SCALE GENOMIC DNA]</scope>
    <source>
        <strain evidence="1 2">KOPRI26562</strain>
    </source>
</reference>
<protein>
    <submittedName>
        <fullName evidence="1">Uncharacterized protein</fullName>
    </submittedName>
</protein>
<dbReference type="Proteomes" id="UP000186607">
    <property type="component" value="Unassembled WGS sequence"/>
</dbReference>
<name>A0A1U7NUU7_9DEIO</name>
<keyword evidence="2" id="KW-1185">Reference proteome</keyword>
<gene>
    <name evidence="1" type="ORF">BOO71_0011092</name>
</gene>
<accession>A0A1U7NUU7</accession>
<dbReference type="STRING" id="249408.BOO71_0011092"/>